<gene>
    <name evidence="4" type="ORF">L1F29_21550</name>
</gene>
<dbReference type="CDD" id="cd04301">
    <property type="entry name" value="NAT_SF"/>
    <property type="match status" value="1"/>
</dbReference>
<dbReference type="InterPro" id="IPR016181">
    <property type="entry name" value="Acyl_CoA_acyltransferase"/>
</dbReference>
<keyword evidence="1" id="KW-0808">Transferase</keyword>
<evidence type="ECO:0000313" key="4">
    <source>
        <dbReference type="EMBL" id="UVI28029.1"/>
    </source>
</evidence>
<feature type="domain" description="N-acetyltransferase" evidence="3">
    <location>
        <begin position="2"/>
        <end position="175"/>
    </location>
</feature>
<dbReference type="InterPro" id="IPR050832">
    <property type="entry name" value="Bact_Acetyltransf"/>
</dbReference>
<protein>
    <submittedName>
        <fullName evidence="4">GNAT family N-acetyltransferase</fullName>
    </submittedName>
</protein>
<dbReference type="Pfam" id="PF00583">
    <property type="entry name" value="Acetyltransf_1"/>
    <property type="match status" value="1"/>
</dbReference>
<dbReference type="Gene3D" id="3.40.630.30">
    <property type="match status" value="1"/>
</dbReference>
<keyword evidence="2" id="KW-0012">Acyltransferase</keyword>
<dbReference type="Proteomes" id="UP001057877">
    <property type="component" value="Chromosome"/>
</dbReference>
<evidence type="ECO:0000313" key="5">
    <source>
        <dbReference type="Proteomes" id="UP001057877"/>
    </source>
</evidence>
<dbReference type="PANTHER" id="PTHR43877">
    <property type="entry name" value="AMINOALKYLPHOSPHONATE N-ACETYLTRANSFERASE-RELATED-RELATED"/>
    <property type="match status" value="1"/>
</dbReference>
<evidence type="ECO:0000256" key="1">
    <source>
        <dbReference type="ARBA" id="ARBA00022679"/>
    </source>
</evidence>
<evidence type="ECO:0000259" key="3">
    <source>
        <dbReference type="PROSITE" id="PS51186"/>
    </source>
</evidence>
<dbReference type="EMBL" id="CP091430">
    <property type="protein sequence ID" value="UVI28029.1"/>
    <property type="molecule type" value="Genomic_DNA"/>
</dbReference>
<name>A0ABY5S2C2_9BACL</name>
<reference evidence="4" key="1">
    <citation type="submission" date="2022-01" db="EMBL/GenBank/DDBJ databases">
        <title>Paenibacillus spongiae sp. nov., isolated from marine sponge.</title>
        <authorList>
            <person name="Li Z."/>
            <person name="Zhang M."/>
        </authorList>
    </citation>
    <scope>NUCLEOTIDE SEQUENCE</scope>
    <source>
        <strain evidence="4">PHS-Z3</strain>
    </source>
</reference>
<keyword evidence="5" id="KW-1185">Reference proteome</keyword>
<dbReference type="SUPFAM" id="SSF55729">
    <property type="entry name" value="Acyl-CoA N-acyltransferases (Nat)"/>
    <property type="match status" value="1"/>
</dbReference>
<sequence>MITFREMHLKDADSIQHIDRSERIERIYRMNNGQLIEIEAGHECENWNAGQVQELIQRLKLQLENGGKAYGAFDGELLIGFGVLACPFRGKNNDQLQVDLMYVSRNYRRQGIGSRIMQALSREAVARGAKYLYISSTESESAVHFYQHCGSELTHEVDPELFELEPEDIHMIKKL</sequence>
<dbReference type="RefSeq" id="WP_258384117.1">
    <property type="nucleotide sequence ID" value="NZ_CP091430.1"/>
</dbReference>
<dbReference type="InterPro" id="IPR000182">
    <property type="entry name" value="GNAT_dom"/>
</dbReference>
<proteinExistence type="predicted"/>
<dbReference type="PROSITE" id="PS51186">
    <property type="entry name" value="GNAT"/>
    <property type="match status" value="1"/>
</dbReference>
<evidence type="ECO:0000256" key="2">
    <source>
        <dbReference type="ARBA" id="ARBA00023315"/>
    </source>
</evidence>
<organism evidence="4 5">
    <name type="scientific">Paenibacillus spongiae</name>
    <dbReference type="NCBI Taxonomy" id="2909671"/>
    <lineage>
        <taxon>Bacteria</taxon>
        <taxon>Bacillati</taxon>
        <taxon>Bacillota</taxon>
        <taxon>Bacilli</taxon>
        <taxon>Bacillales</taxon>
        <taxon>Paenibacillaceae</taxon>
        <taxon>Paenibacillus</taxon>
    </lineage>
</organism>
<accession>A0ABY5S2C2</accession>